<comment type="caution">
    <text evidence="1">The sequence shown here is derived from an EMBL/GenBank/DDBJ whole genome shotgun (WGS) entry which is preliminary data.</text>
</comment>
<gene>
    <name evidence="1" type="ORF">GCM10009007_03390</name>
</gene>
<evidence type="ECO:0000313" key="2">
    <source>
        <dbReference type="Proteomes" id="UP000614287"/>
    </source>
</evidence>
<proteinExistence type="predicted"/>
<keyword evidence="2" id="KW-1185">Reference proteome</keyword>
<protein>
    <submittedName>
        <fullName evidence="1">Uncharacterized protein</fullName>
    </submittedName>
</protein>
<dbReference type="AlphaFoldDB" id="A0A8J3CFM0"/>
<name>A0A8J3CFM0_9BURK</name>
<organism evidence="1 2">
    <name type="scientific">Formosimonas limnophila</name>
    <dbReference type="NCBI Taxonomy" id="1384487"/>
    <lineage>
        <taxon>Bacteria</taxon>
        <taxon>Pseudomonadati</taxon>
        <taxon>Pseudomonadota</taxon>
        <taxon>Betaproteobacteria</taxon>
        <taxon>Burkholderiales</taxon>
        <taxon>Burkholderiaceae</taxon>
        <taxon>Formosimonas</taxon>
    </lineage>
</organism>
<accession>A0A8J3CFM0</accession>
<dbReference type="Proteomes" id="UP000614287">
    <property type="component" value="Unassembled WGS sequence"/>
</dbReference>
<reference evidence="1" key="1">
    <citation type="journal article" date="2014" name="Int. J. Syst. Evol. Microbiol.">
        <title>Complete genome sequence of Corynebacterium casei LMG S-19264T (=DSM 44701T), isolated from a smear-ripened cheese.</title>
        <authorList>
            <consortium name="US DOE Joint Genome Institute (JGI-PGF)"/>
            <person name="Walter F."/>
            <person name="Albersmeier A."/>
            <person name="Kalinowski J."/>
            <person name="Ruckert C."/>
        </authorList>
    </citation>
    <scope>NUCLEOTIDE SEQUENCE</scope>
    <source>
        <strain evidence="1">KCTC 32501</strain>
    </source>
</reference>
<reference evidence="1" key="2">
    <citation type="submission" date="2020-09" db="EMBL/GenBank/DDBJ databases">
        <authorList>
            <person name="Sun Q."/>
            <person name="Kim S."/>
        </authorList>
    </citation>
    <scope>NUCLEOTIDE SEQUENCE</scope>
    <source>
        <strain evidence="1">KCTC 32501</strain>
    </source>
</reference>
<evidence type="ECO:0000313" key="1">
    <source>
        <dbReference type="EMBL" id="GHA66250.1"/>
    </source>
</evidence>
<dbReference type="RefSeq" id="WP_189490729.1">
    <property type="nucleotide sequence ID" value="NZ_BMZG01000002.1"/>
</dbReference>
<dbReference type="EMBL" id="BMZG01000002">
    <property type="protein sequence ID" value="GHA66250.1"/>
    <property type="molecule type" value="Genomic_DNA"/>
</dbReference>
<sequence>MIYDAAWFISTPMGKKYESISDDDYFLALLLATNDARMINVSKYCPKIFDEALALQIDALLQELFHTEGGVTTIDGNGDAVAYVTSDKVYDTQRNYTLMQRSQESVKATPSGRLALIYSQCKGARIAMHLALKPSSCGCKQLGDTYAMYADHINTYYNHGL</sequence>